<dbReference type="PROSITE" id="PS51635">
    <property type="entry name" value="PNPLA"/>
    <property type="match status" value="1"/>
</dbReference>
<gene>
    <name evidence="6" type="ORF">IAB98_02520</name>
</gene>
<keyword evidence="2 4" id="KW-0442">Lipid degradation</keyword>
<feature type="short sequence motif" description="DGA/G" evidence="4">
    <location>
        <begin position="161"/>
        <end position="163"/>
    </location>
</feature>
<dbReference type="Pfam" id="PF19890">
    <property type="entry name" value="DUF6363"/>
    <property type="match status" value="1"/>
</dbReference>
<reference evidence="6" key="2">
    <citation type="journal article" date="2021" name="PeerJ">
        <title>Extensive microbial diversity within the chicken gut microbiome revealed by metagenomics and culture.</title>
        <authorList>
            <person name="Gilroy R."/>
            <person name="Ravi A."/>
            <person name="Getino M."/>
            <person name="Pursley I."/>
            <person name="Horton D.L."/>
            <person name="Alikhan N.F."/>
            <person name="Baker D."/>
            <person name="Gharbi K."/>
            <person name="Hall N."/>
            <person name="Watson M."/>
            <person name="Adriaenssens E.M."/>
            <person name="Foster-Nyarko E."/>
            <person name="Jarju S."/>
            <person name="Secka A."/>
            <person name="Antonio M."/>
            <person name="Oren A."/>
            <person name="Chaudhuri R.R."/>
            <person name="La Ragione R."/>
            <person name="Hildebrand F."/>
            <person name="Pallen M.J."/>
        </authorList>
    </citation>
    <scope>NUCLEOTIDE SEQUENCE</scope>
    <source>
        <strain evidence="6">ChiSxjej1B13-7041</strain>
    </source>
</reference>
<dbReference type="Pfam" id="PF01734">
    <property type="entry name" value="Patatin"/>
    <property type="match status" value="1"/>
</dbReference>
<evidence type="ECO:0000256" key="3">
    <source>
        <dbReference type="ARBA" id="ARBA00023098"/>
    </source>
</evidence>
<feature type="active site" description="Proton acceptor" evidence="4">
    <location>
        <position position="161"/>
    </location>
</feature>
<evidence type="ECO:0000256" key="2">
    <source>
        <dbReference type="ARBA" id="ARBA00022963"/>
    </source>
</evidence>
<evidence type="ECO:0000256" key="1">
    <source>
        <dbReference type="ARBA" id="ARBA00022801"/>
    </source>
</evidence>
<dbReference type="Proteomes" id="UP000886841">
    <property type="component" value="Unassembled WGS sequence"/>
</dbReference>
<dbReference type="AlphaFoldDB" id="A0A9D1EHU7"/>
<comment type="caution">
    <text evidence="6">The sequence shown here is derived from an EMBL/GenBank/DDBJ whole genome shotgun (WGS) entry which is preliminary data.</text>
</comment>
<name>A0A9D1EHU7_9FIRM</name>
<reference evidence="6" key="1">
    <citation type="submission" date="2020-10" db="EMBL/GenBank/DDBJ databases">
        <authorList>
            <person name="Gilroy R."/>
        </authorList>
    </citation>
    <scope>NUCLEOTIDE SEQUENCE</scope>
    <source>
        <strain evidence="6">ChiSxjej1B13-7041</strain>
    </source>
</reference>
<dbReference type="PANTHER" id="PTHR14226">
    <property type="entry name" value="NEUROPATHY TARGET ESTERASE/SWISS CHEESE D.MELANOGASTER"/>
    <property type="match status" value="1"/>
</dbReference>
<dbReference type="EMBL" id="DVHU01000021">
    <property type="protein sequence ID" value="HIR92282.1"/>
    <property type="molecule type" value="Genomic_DNA"/>
</dbReference>
<organism evidence="6 7">
    <name type="scientific">Candidatus Egerieimonas intestinavium</name>
    <dbReference type="NCBI Taxonomy" id="2840777"/>
    <lineage>
        <taxon>Bacteria</taxon>
        <taxon>Bacillati</taxon>
        <taxon>Bacillota</taxon>
        <taxon>Clostridia</taxon>
        <taxon>Lachnospirales</taxon>
        <taxon>Lachnospiraceae</taxon>
        <taxon>Lachnospiraceae incertae sedis</taxon>
        <taxon>Candidatus Egerieimonas</taxon>
    </lineage>
</organism>
<feature type="short sequence motif" description="GXSXG" evidence="4">
    <location>
        <begin position="37"/>
        <end position="41"/>
    </location>
</feature>
<accession>A0A9D1EHU7</accession>
<feature type="domain" description="PNPLA" evidence="5">
    <location>
        <begin position="6"/>
        <end position="174"/>
    </location>
</feature>
<evidence type="ECO:0000313" key="6">
    <source>
        <dbReference type="EMBL" id="HIR92282.1"/>
    </source>
</evidence>
<protein>
    <submittedName>
        <fullName evidence="6">Patatin family protein</fullName>
    </submittedName>
</protein>
<keyword evidence="1 4" id="KW-0378">Hydrolase</keyword>
<dbReference type="GO" id="GO:0016042">
    <property type="term" value="P:lipid catabolic process"/>
    <property type="evidence" value="ECO:0007669"/>
    <property type="project" value="UniProtKB-UniRule"/>
</dbReference>
<dbReference type="InterPro" id="IPR016035">
    <property type="entry name" value="Acyl_Trfase/lysoPLipase"/>
</dbReference>
<dbReference type="PANTHER" id="PTHR14226:SF25">
    <property type="entry name" value="PHOSPHOESTERASE"/>
    <property type="match status" value="1"/>
</dbReference>
<keyword evidence="3 4" id="KW-0443">Lipid metabolism</keyword>
<dbReference type="InterPro" id="IPR037483">
    <property type="entry name" value="YjjU-like"/>
</dbReference>
<dbReference type="SUPFAM" id="SSF52151">
    <property type="entry name" value="FabD/lysophospholipase-like"/>
    <property type="match status" value="1"/>
</dbReference>
<dbReference type="Gene3D" id="3.40.1090.10">
    <property type="entry name" value="Cytosolic phospholipase A2 catalytic domain"/>
    <property type="match status" value="1"/>
</dbReference>
<dbReference type="GO" id="GO:0016787">
    <property type="term" value="F:hydrolase activity"/>
    <property type="evidence" value="ECO:0007669"/>
    <property type="project" value="UniProtKB-UniRule"/>
</dbReference>
<dbReference type="InterPro" id="IPR045943">
    <property type="entry name" value="DUF6363"/>
</dbReference>
<sequence length="284" mass="32929">MYQASLILEGGANRGIFTSGVLDYLMEQGFQVPYVVGVSAGACNAVDYVSDQRGRTRACILAQNEEKKKLEELRRVTRTRSLFDMDQIFDHFPNGEFPFDYDTYFASPIDCEMVVTNCRTGEAEYLRERRDRKRLMDICRASSSVPVGAPMVRIGGQEYLDGGLADSVPIIHALQKGWKKNILVLTRNEGYRKKPLHTSRALYQAAYTKYPQLVRTICRRARVYNRTMAAVEKWEKQGRIFVIRPQMKAIGRLERDPQRLEDFYQDGYEQMREKYQELLEYLGR</sequence>
<comment type="caution">
    <text evidence="4">Lacks conserved residue(s) required for the propagation of feature annotation.</text>
</comment>
<dbReference type="CDD" id="cd07208">
    <property type="entry name" value="Pat_hypo_Ecoli_yjju_like"/>
    <property type="match status" value="1"/>
</dbReference>
<dbReference type="InterPro" id="IPR002641">
    <property type="entry name" value="PNPLA_dom"/>
</dbReference>
<dbReference type="InterPro" id="IPR050301">
    <property type="entry name" value="NTE"/>
</dbReference>
<evidence type="ECO:0000259" key="5">
    <source>
        <dbReference type="PROSITE" id="PS51635"/>
    </source>
</evidence>
<feature type="active site" description="Nucleophile" evidence="4">
    <location>
        <position position="39"/>
    </location>
</feature>
<evidence type="ECO:0000313" key="7">
    <source>
        <dbReference type="Proteomes" id="UP000886841"/>
    </source>
</evidence>
<proteinExistence type="predicted"/>
<evidence type="ECO:0000256" key="4">
    <source>
        <dbReference type="PROSITE-ProRule" id="PRU01161"/>
    </source>
</evidence>